<evidence type="ECO:0000313" key="3">
    <source>
        <dbReference type="Proteomes" id="UP000256329"/>
    </source>
</evidence>
<dbReference type="RefSeq" id="WP_115791722.1">
    <property type="nucleotide sequence ID" value="NZ_QSLN01000001.1"/>
</dbReference>
<comment type="caution">
    <text evidence="2">The sequence shown here is derived from an EMBL/GenBank/DDBJ whole genome shotgun (WGS) entry which is preliminary data.</text>
</comment>
<protein>
    <submittedName>
        <fullName evidence="2">DUF4330 domain-containing protein</fullName>
    </submittedName>
</protein>
<dbReference type="EMBL" id="QSLN01000001">
    <property type="protein sequence ID" value="RDV84728.1"/>
    <property type="molecule type" value="Genomic_DNA"/>
</dbReference>
<evidence type="ECO:0000313" key="2">
    <source>
        <dbReference type="EMBL" id="RDV84728.1"/>
    </source>
</evidence>
<dbReference type="OrthoDB" id="1723529at2"/>
<gene>
    <name evidence="2" type="ORF">DXX99_01365</name>
</gene>
<keyword evidence="1" id="KW-0472">Membrane</keyword>
<feature type="transmembrane region" description="Helical" evidence="1">
    <location>
        <begin position="12"/>
        <end position="37"/>
    </location>
</feature>
<dbReference type="Proteomes" id="UP000256329">
    <property type="component" value="Unassembled WGS sequence"/>
</dbReference>
<dbReference type="AlphaFoldDB" id="A0A3D8P7X2"/>
<keyword evidence="3" id="KW-1185">Reference proteome</keyword>
<dbReference type="Pfam" id="PF14221">
    <property type="entry name" value="DUF4330"/>
    <property type="match status" value="1"/>
</dbReference>
<name>A0A3D8P7X2_9THEO</name>
<accession>A0A3D8P7X2</accession>
<keyword evidence="1" id="KW-1133">Transmembrane helix</keyword>
<reference evidence="2 3" key="1">
    <citation type="submission" date="2018-08" db="EMBL/GenBank/DDBJ databases">
        <title>Form III RuBisCO-mediated autotrophy in Thermodesulfobium bacteria.</title>
        <authorList>
            <person name="Toshchakov S.V."/>
            <person name="Kublanov I.V."/>
            <person name="Frolov E."/>
            <person name="Bonch-Osmolovskaya E.A."/>
            <person name="Tourova T.P."/>
            <person name="Chernych N.A."/>
            <person name="Lebedinsky A.V."/>
        </authorList>
    </citation>
    <scope>NUCLEOTIDE SEQUENCE [LARGE SCALE GENOMIC DNA]</scope>
    <source>
        <strain evidence="2 3">SR</strain>
    </source>
</reference>
<organism evidence="2 3">
    <name type="scientific">Ammonifex thiophilus</name>
    <dbReference type="NCBI Taxonomy" id="444093"/>
    <lineage>
        <taxon>Bacteria</taxon>
        <taxon>Bacillati</taxon>
        <taxon>Bacillota</taxon>
        <taxon>Clostridia</taxon>
        <taxon>Thermoanaerobacterales</taxon>
        <taxon>Thermoanaerobacteraceae</taxon>
        <taxon>Ammonifex</taxon>
    </lineage>
</organism>
<dbReference type="InterPro" id="IPR025480">
    <property type="entry name" value="DUF4330"/>
</dbReference>
<proteinExistence type="predicted"/>
<sequence length="167" mass="18292">MQLIDEKGKLFGLVNVLDLFLILLALLIVGGLTYKLLLPRSSVAPTKVTFVVRVPAVPPETAQMIHVGDRMVAGAEYTGVKVIDVKVEPALTTETNSQGQKVLARDPYFKDVIVTLQGETPLTSAAIRMGNQEIRAGREYYVKSLTYELRGTIIKVSLEPAPDKPRS</sequence>
<keyword evidence="1" id="KW-0812">Transmembrane</keyword>
<evidence type="ECO:0000256" key="1">
    <source>
        <dbReference type="SAM" id="Phobius"/>
    </source>
</evidence>